<reference evidence="3" key="2">
    <citation type="submission" date="2020-09" db="EMBL/GenBank/DDBJ databases">
        <authorList>
            <person name="Sun Q."/>
            <person name="Ohkuma M."/>
        </authorList>
    </citation>
    <scope>NUCLEOTIDE SEQUENCE</scope>
    <source>
        <strain evidence="3">JCM 4391</strain>
    </source>
</reference>
<dbReference type="InterPro" id="IPR005184">
    <property type="entry name" value="DUF306_Meta_HslJ"/>
</dbReference>
<keyword evidence="3" id="KW-0449">Lipoprotein</keyword>
<evidence type="ECO:0000313" key="3">
    <source>
        <dbReference type="EMBL" id="GGU69328.1"/>
    </source>
</evidence>
<dbReference type="InterPro" id="IPR038670">
    <property type="entry name" value="HslJ-like_sf"/>
</dbReference>
<dbReference type="Proteomes" id="UP000636661">
    <property type="component" value="Unassembled WGS sequence"/>
</dbReference>
<feature type="domain" description="DUF306" evidence="2">
    <location>
        <begin position="53"/>
        <end position="157"/>
    </location>
</feature>
<organism evidence="3 4">
    <name type="scientific">Streptomyces lavendofoliae</name>
    <dbReference type="NCBI Taxonomy" id="67314"/>
    <lineage>
        <taxon>Bacteria</taxon>
        <taxon>Bacillati</taxon>
        <taxon>Actinomycetota</taxon>
        <taxon>Actinomycetes</taxon>
        <taxon>Kitasatosporales</taxon>
        <taxon>Streptomycetaceae</taxon>
        <taxon>Streptomyces</taxon>
    </lineage>
</organism>
<dbReference type="PANTHER" id="PTHR35535">
    <property type="entry name" value="HEAT SHOCK PROTEIN HSLJ"/>
    <property type="match status" value="1"/>
</dbReference>
<comment type="caution">
    <text evidence="3">The sequence shown here is derived from an EMBL/GenBank/DDBJ whole genome shotgun (WGS) entry which is preliminary data.</text>
</comment>
<keyword evidence="4" id="KW-1185">Reference proteome</keyword>
<dbReference type="EMBL" id="BMTP01000046">
    <property type="protein sequence ID" value="GGU69328.1"/>
    <property type="molecule type" value="Genomic_DNA"/>
</dbReference>
<keyword evidence="1" id="KW-0732">Signal</keyword>
<feature type="signal peptide" evidence="1">
    <location>
        <begin position="1"/>
        <end position="27"/>
    </location>
</feature>
<dbReference type="InterPro" id="IPR053147">
    <property type="entry name" value="Hsp_HslJ-like"/>
</dbReference>
<proteinExistence type="predicted"/>
<dbReference type="AlphaFoldDB" id="A0A918I6K8"/>
<evidence type="ECO:0000256" key="1">
    <source>
        <dbReference type="SAM" id="SignalP"/>
    </source>
</evidence>
<dbReference type="PANTHER" id="PTHR35535:SF2">
    <property type="entry name" value="DUF306 DOMAIN-CONTAINING PROTEIN"/>
    <property type="match status" value="1"/>
</dbReference>
<evidence type="ECO:0000259" key="2">
    <source>
        <dbReference type="Pfam" id="PF03724"/>
    </source>
</evidence>
<evidence type="ECO:0000313" key="4">
    <source>
        <dbReference type="Proteomes" id="UP000636661"/>
    </source>
</evidence>
<sequence>MPTMPSTPKKQPYATAAAALVPLLALALTACGTQSGNGTGTGDGSTSVRPDVPVTGVHWTVESVTVDGRETAAPAGAHVRIDSKGRAKGNFGCNHFDARAAVEGDTVTLSDTGMTEIGCPEPLQGFEDALKSVLTGKLKATLKDGRLTLTTAGGDTVRLGEQPPAPLVGTKWTVNSLVSGRAATSLPPGTEGRATLVFGKDDSVRGTLGCNQFSAAVTTDGSTMTFGRVTTTRKLCAGPQMELERALLTTMKGKVRYAIEHRSLTVTAAGGTGFAAGAENRTTTAPAGQ</sequence>
<reference evidence="3" key="1">
    <citation type="journal article" date="2014" name="Int. J. Syst. Evol. Microbiol.">
        <title>Complete genome sequence of Corynebacterium casei LMG S-19264T (=DSM 44701T), isolated from a smear-ripened cheese.</title>
        <authorList>
            <consortium name="US DOE Joint Genome Institute (JGI-PGF)"/>
            <person name="Walter F."/>
            <person name="Albersmeier A."/>
            <person name="Kalinowski J."/>
            <person name="Ruckert C."/>
        </authorList>
    </citation>
    <scope>NUCLEOTIDE SEQUENCE</scope>
    <source>
        <strain evidence="3">JCM 4391</strain>
    </source>
</reference>
<name>A0A918I6K8_9ACTN</name>
<protein>
    <submittedName>
        <fullName evidence="3">Lipoprotein</fullName>
    </submittedName>
</protein>
<dbReference type="Gene3D" id="2.40.128.270">
    <property type="match status" value="2"/>
</dbReference>
<accession>A0A918I6K8</accession>
<dbReference type="Pfam" id="PF03724">
    <property type="entry name" value="META"/>
    <property type="match status" value="2"/>
</dbReference>
<feature type="domain" description="DUF306" evidence="2">
    <location>
        <begin position="165"/>
        <end position="272"/>
    </location>
</feature>
<feature type="chain" id="PRO_5039569998" evidence="1">
    <location>
        <begin position="28"/>
        <end position="289"/>
    </location>
</feature>
<gene>
    <name evidence="3" type="ORF">GCM10010274_66740</name>
</gene>